<organism evidence="1">
    <name type="scientific">Cacopsylla melanoneura</name>
    <dbReference type="NCBI Taxonomy" id="428564"/>
    <lineage>
        <taxon>Eukaryota</taxon>
        <taxon>Metazoa</taxon>
        <taxon>Ecdysozoa</taxon>
        <taxon>Arthropoda</taxon>
        <taxon>Hexapoda</taxon>
        <taxon>Insecta</taxon>
        <taxon>Pterygota</taxon>
        <taxon>Neoptera</taxon>
        <taxon>Paraneoptera</taxon>
        <taxon>Hemiptera</taxon>
        <taxon>Sternorrhyncha</taxon>
        <taxon>Psylloidea</taxon>
        <taxon>Psyllidae</taxon>
        <taxon>Psyllinae</taxon>
        <taxon>Cacopsylla</taxon>
    </lineage>
</organism>
<dbReference type="SUPFAM" id="SSF50891">
    <property type="entry name" value="Cyclophilin-like"/>
    <property type="match status" value="1"/>
</dbReference>
<protein>
    <submittedName>
        <fullName evidence="1">Uncharacterized protein</fullName>
    </submittedName>
</protein>
<name>A0A8D8Z1T8_9HEMI</name>
<dbReference type="Gene3D" id="2.40.100.10">
    <property type="entry name" value="Cyclophilin-like"/>
    <property type="match status" value="1"/>
</dbReference>
<evidence type="ECO:0000313" key="1">
    <source>
        <dbReference type="EMBL" id="CAG6739355.1"/>
    </source>
</evidence>
<sequence>MASNFEMLTCQEFPGLSYRNCALSQLWQFESIITGSFRYGDKTEGRSVFLQEYFRPDESHLCARRGAVGMRRIKKTSENKGLVGSQFRIILNHQKQFTGKPGIQFKLNL</sequence>
<proteinExistence type="predicted"/>
<reference evidence="1" key="1">
    <citation type="submission" date="2021-05" db="EMBL/GenBank/DDBJ databases">
        <authorList>
            <person name="Alioto T."/>
            <person name="Alioto T."/>
            <person name="Gomez Garrido J."/>
        </authorList>
    </citation>
    <scope>NUCLEOTIDE SEQUENCE</scope>
</reference>
<dbReference type="InterPro" id="IPR029000">
    <property type="entry name" value="Cyclophilin-like_dom_sf"/>
</dbReference>
<dbReference type="EMBL" id="HBUF01412743">
    <property type="protein sequence ID" value="CAG6739355.1"/>
    <property type="molecule type" value="Transcribed_RNA"/>
</dbReference>
<dbReference type="AlphaFoldDB" id="A0A8D8Z1T8"/>
<accession>A0A8D8Z1T8</accession>